<evidence type="ECO:0000313" key="4">
    <source>
        <dbReference type="Proteomes" id="UP000054549"/>
    </source>
</evidence>
<feature type="domain" description="Dilute" evidence="2">
    <location>
        <begin position="320"/>
        <end position="650"/>
    </location>
</feature>
<sequence>MPAMISTSISQVDLIPEPDLYPLYPTTAYVESLLSSHSGLAPVQKAQLVSHCLTRSCVFGDLTVLQFLLADPQAQVYIDLGMRDEDGLCLVSLAIQGFGAESDRDVEREECVRLLVSQGAYMGPDNAGWTPLHHAALLSPPTLVSYLMTHGCSPFSLTRRNLTPLDIVTAHSVIPGRDDVALLLEESMRGEGWTGGKMEQKRRLLEARLKRRGKRKVICENITRVLELEPRWWGTDSELAPSESSDSEDEDDCAGELFTPSLDYTTMLVFSPDTLPNIFDSLIVRYPPYFRDITPASTLYMLTRFACLTCDQDWLEELVDGATHEIEDLLFRHPESITSLVFWLHNVTIWLHLVQCDHAINNTCEMVGTIDLLEDLINTAYVHIIRYVEKRIDQMFDAALLDFSPRTSDLDSVQFESDWSFFRQFTVKKKTTPQHAHSNSNGTVSPPSSPGRPHSPPPQNQATISQSKSFSSLRKTFARTRASSSATPLSSIFSETPPPTPHDLTVFLTAVHSLLALSNVNPSLIVQIWSQVMYWTSSELFNRIMGRKKYLCRSRAVQIGLNVSMLEDWIDEMGLPPGVQSHLTPVRHLLTWLQNLSSITDFSNLVATIQVMKSLNPLQMRRAVREYKYEVNEGRMTEECIQYLTQIQKDWERHRVKLGVEAIKKEFNDRDRESVASANDTISVNSSSNASATSEISNPAQNIDVLFDRHQNKQFWEPLRPPPLLGEFFNSRYMLPLQFPSNPRMLAARPGKASIPGEEEQLSGPSDSRSPSRSSDQAFPWRLNCRKLCEVELRSLQRLDGVRRTAQWGRSFGYEEDGEQQERVPESNSDDEVADSGVNTRFTPLARKPSVKVRGKHNDGETPVEQR</sequence>
<dbReference type="InterPro" id="IPR036770">
    <property type="entry name" value="Ankyrin_rpt-contain_sf"/>
</dbReference>
<dbReference type="InterPro" id="IPR052072">
    <property type="entry name" value="Vascular_dev_regulator"/>
</dbReference>
<dbReference type="EMBL" id="KN818223">
    <property type="protein sequence ID" value="KIL70929.1"/>
    <property type="molecule type" value="Genomic_DNA"/>
</dbReference>
<dbReference type="InterPro" id="IPR002710">
    <property type="entry name" value="Dilute_dom"/>
</dbReference>
<feature type="compositionally biased region" description="Pro residues" evidence="1">
    <location>
        <begin position="447"/>
        <end position="459"/>
    </location>
</feature>
<dbReference type="SUPFAM" id="SSF48403">
    <property type="entry name" value="Ankyrin repeat"/>
    <property type="match status" value="1"/>
</dbReference>
<evidence type="ECO:0000256" key="1">
    <source>
        <dbReference type="SAM" id="MobiDB-lite"/>
    </source>
</evidence>
<dbReference type="AlphaFoldDB" id="A0A0C2TUF7"/>
<gene>
    <name evidence="3" type="ORF">M378DRAFT_6804</name>
</gene>
<dbReference type="InterPro" id="IPR037986">
    <property type="entry name" value="Myo5p-like_CBD_DIL"/>
</dbReference>
<dbReference type="Gene3D" id="1.25.40.20">
    <property type="entry name" value="Ankyrin repeat-containing domain"/>
    <property type="match status" value="1"/>
</dbReference>
<dbReference type="PANTHER" id="PTHR16027:SF6">
    <property type="entry name" value="DILUTE DOMAIN-CONTAINING PROTEIN"/>
    <property type="match status" value="1"/>
</dbReference>
<dbReference type="Pfam" id="PF01843">
    <property type="entry name" value="DIL"/>
    <property type="match status" value="1"/>
</dbReference>
<feature type="region of interest" description="Disordered" evidence="1">
    <location>
        <begin position="430"/>
        <end position="467"/>
    </location>
</feature>
<organism evidence="3 4">
    <name type="scientific">Amanita muscaria (strain Koide BX008)</name>
    <dbReference type="NCBI Taxonomy" id="946122"/>
    <lineage>
        <taxon>Eukaryota</taxon>
        <taxon>Fungi</taxon>
        <taxon>Dikarya</taxon>
        <taxon>Basidiomycota</taxon>
        <taxon>Agaricomycotina</taxon>
        <taxon>Agaricomycetes</taxon>
        <taxon>Agaricomycetidae</taxon>
        <taxon>Agaricales</taxon>
        <taxon>Pluteineae</taxon>
        <taxon>Amanitaceae</taxon>
        <taxon>Amanita</taxon>
    </lineage>
</organism>
<evidence type="ECO:0000313" key="3">
    <source>
        <dbReference type="EMBL" id="KIL70929.1"/>
    </source>
</evidence>
<accession>A0A0C2TUF7</accession>
<feature type="region of interest" description="Disordered" evidence="1">
    <location>
        <begin position="813"/>
        <end position="867"/>
    </location>
</feature>
<feature type="compositionally biased region" description="Low complexity" evidence="1">
    <location>
        <begin position="765"/>
        <end position="776"/>
    </location>
</feature>
<dbReference type="PROSITE" id="PS51126">
    <property type="entry name" value="DILUTE"/>
    <property type="match status" value="1"/>
</dbReference>
<dbReference type="STRING" id="946122.A0A0C2TUF7"/>
<dbReference type="PANTHER" id="PTHR16027">
    <property type="entry name" value="DILUTE DOMAIN-CONTAINING PROTEIN YPR089W"/>
    <property type="match status" value="1"/>
</dbReference>
<keyword evidence="4" id="KW-1185">Reference proteome</keyword>
<dbReference type="GO" id="GO:0051020">
    <property type="term" value="F:GTPase binding"/>
    <property type="evidence" value="ECO:0007669"/>
    <property type="project" value="TreeGrafter"/>
</dbReference>
<proteinExistence type="predicted"/>
<dbReference type="OrthoDB" id="426293at2759"/>
<protein>
    <recommendedName>
        <fullName evidence="2">Dilute domain-containing protein</fullName>
    </recommendedName>
</protein>
<dbReference type="InParanoid" id="A0A0C2TUF7"/>
<dbReference type="HOGENOM" id="CLU_006124_0_0_1"/>
<feature type="compositionally biased region" description="Low complexity" evidence="1">
    <location>
        <begin position="681"/>
        <end position="695"/>
    </location>
</feature>
<feature type="region of interest" description="Disordered" evidence="1">
    <location>
        <begin position="745"/>
        <end position="777"/>
    </location>
</feature>
<dbReference type="CDD" id="cd15473">
    <property type="entry name" value="Myo5p-like_CBD_DIL_ANK"/>
    <property type="match status" value="1"/>
</dbReference>
<name>A0A0C2TUF7_AMAMK</name>
<feature type="compositionally biased region" description="Polar residues" evidence="1">
    <location>
        <begin position="433"/>
        <end position="444"/>
    </location>
</feature>
<reference evidence="3 4" key="1">
    <citation type="submission" date="2014-04" db="EMBL/GenBank/DDBJ databases">
        <title>Evolutionary Origins and Diversification of the Mycorrhizal Mutualists.</title>
        <authorList>
            <consortium name="DOE Joint Genome Institute"/>
            <consortium name="Mycorrhizal Genomics Consortium"/>
            <person name="Kohler A."/>
            <person name="Kuo A."/>
            <person name="Nagy L.G."/>
            <person name="Floudas D."/>
            <person name="Copeland A."/>
            <person name="Barry K.W."/>
            <person name="Cichocki N."/>
            <person name="Veneault-Fourrey C."/>
            <person name="LaButti K."/>
            <person name="Lindquist E.A."/>
            <person name="Lipzen A."/>
            <person name="Lundell T."/>
            <person name="Morin E."/>
            <person name="Murat C."/>
            <person name="Riley R."/>
            <person name="Ohm R."/>
            <person name="Sun H."/>
            <person name="Tunlid A."/>
            <person name="Henrissat B."/>
            <person name="Grigoriev I.V."/>
            <person name="Hibbett D.S."/>
            <person name="Martin F."/>
        </authorList>
    </citation>
    <scope>NUCLEOTIDE SEQUENCE [LARGE SCALE GENOMIC DNA]</scope>
    <source>
        <strain evidence="3 4">Koide BX008</strain>
    </source>
</reference>
<evidence type="ECO:0000259" key="2">
    <source>
        <dbReference type="PROSITE" id="PS51126"/>
    </source>
</evidence>
<dbReference type="SMART" id="SM01132">
    <property type="entry name" value="DIL"/>
    <property type="match status" value="1"/>
</dbReference>
<dbReference type="Proteomes" id="UP000054549">
    <property type="component" value="Unassembled WGS sequence"/>
</dbReference>
<feature type="region of interest" description="Disordered" evidence="1">
    <location>
        <begin position="671"/>
        <end position="695"/>
    </location>
</feature>
<feature type="compositionally biased region" description="Basic and acidic residues" evidence="1">
    <location>
        <begin position="856"/>
        <end position="867"/>
    </location>
</feature>